<dbReference type="Gene3D" id="1.25.40.180">
    <property type="match status" value="1"/>
</dbReference>
<organism evidence="2 3">
    <name type="scientific">Physocladia obscura</name>
    <dbReference type="NCBI Taxonomy" id="109957"/>
    <lineage>
        <taxon>Eukaryota</taxon>
        <taxon>Fungi</taxon>
        <taxon>Fungi incertae sedis</taxon>
        <taxon>Chytridiomycota</taxon>
        <taxon>Chytridiomycota incertae sedis</taxon>
        <taxon>Chytridiomycetes</taxon>
        <taxon>Chytridiales</taxon>
        <taxon>Chytriomycetaceae</taxon>
        <taxon>Physocladia</taxon>
    </lineage>
</organism>
<dbReference type="EMBL" id="JADGJH010001769">
    <property type="protein sequence ID" value="KAJ3110110.1"/>
    <property type="molecule type" value="Genomic_DNA"/>
</dbReference>
<sequence>MSSQRLTARSIVQKFAQPQDTTISSSAITLIDNDDTNDYYELSNLKRINRVSTTAAKLQSSQEITKNQVYSIASNTLLQTEPVSAAVSRLSLYSSPHAVTAGEDKKNEASREKKRLTAREVLDVRHRMNEFIETLEERSAIAAAAALKKSFESTIAVKQIVPENKEPFVHGTPHTRNKIAPPTPPKNVNHSQSQTNLNFSPAQINRSNFHDGAGTTEITKKDSTSESDSSLESDDGIASDDSNEFETELQSQQLPSNLQSSSRTNAAAPTKGTLAEKIKLMTTEWLREYNINQFVNNFKALQPESSSTDEISLFNLVFEQSIEKSGIAVAYTAKLLEDMVERGILSPLIIKASLVYTVNAICFDSKKRRVNWIRYFGILYGAMMAQNASIFSIKELHVCLSPLLKYETERNGTGDNIASCLQLEKAPYALAEALNTVATMTGNEKLIQIYKHQNFPIQYFWKHEKTASQVHDWLEVNGLEFLI</sequence>
<gene>
    <name evidence="2" type="ORF">HK100_003149</name>
</gene>
<feature type="region of interest" description="Disordered" evidence="1">
    <location>
        <begin position="166"/>
        <end position="270"/>
    </location>
</feature>
<accession>A0AAD5SX90</accession>
<evidence type="ECO:0000256" key="1">
    <source>
        <dbReference type="SAM" id="MobiDB-lite"/>
    </source>
</evidence>
<dbReference type="AlphaFoldDB" id="A0AAD5SX90"/>
<proteinExistence type="predicted"/>
<feature type="compositionally biased region" description="Acidic residues" evidence="1">
    <location>
        <begin position="229"/>
        <end position="247"/>
    </location>
</feature>
<evidence type="ECO:0000313" key="3">
    <source>
        <dbReference type="Proteomes" id="UP001211907"/>
    </source>
</evidence>
<dbReference type="Proteomes" id="UP001211907">
    <property type="component" value="Unassembled WGS sequence"/>
</dbReference>
<name>A0AAD5SX90_9FUNG</name>
<feature type="compositionally biased region" description="Polar residues" evidence="1">
    <location>
        <begin position="186"/>
        <end position="207"/>
    </location>
</feature>
<evidence type="ECO:0000313" key="2">
    <source>
        <dbReference type="EMBL" id="KAJ3110110.1"/>
    </source>
</evidence>
<protein>
    <submittedName>
        <fullName evidence="2">Uncharacterized protein</fullName>
    </submittedName>
</protein>
<comment type="caution">
    <text evidence="2">The sequence shown here is derived from an EMBL/GenBank/DDBJ whole genome shotgun (WGS) entry which is preliminary data.</text>
</comment>
<keyword evidence="3" id="KW-1185">Reference proteome</keyword>
<reference evidence="2" key="1">
    <citation type="submission" date="2020-05" db="EMBL/GenBank/DDBJ databases">
        <title>Phylogenomic resolution of chytrid fungi.</title>
        <authorList>
            <person name="Stajich J.E."/>
            <person name="Amses K."/>
            <person name="Simmons R."/>
            <person name="Seto K."/>
            <person name="Myers J."/>
            <person name="Bonds A."/>
            <person name="Quandt C.A."/>
            <person name="Barry K."/>
            <person name="Liu P."/>
            <person name="Grigoriev I."/>
            <person name="Longcore J.E."/>
            <person name="James T.Y."/>
        </authorList>
    </citation>
    <scope>NUCLEOTIDE SEQUENCE</scope>
    <source>
        <strain evidence="2">JEL0513</strain>
    </source>
</reference>
<feature type="compositionally biased region" description="Low complexity" evidence="1">
    <location>
        <begin position="249"/>
        <end position="262"/>
    </location>
</feature>